<dbReference type="GO" id="GO:0005634">
    <property type="term" value="C:nucleus"/>
    <property type="evidence" value="ECO:0007669"/>
    <property type="project" value="GOC"/>
</dbReference>
<dbReference type="Pfam" id="PF00782">
    <property type="entry name" value="DSPc"/>
    <property type="match status" value="1"/>
</dbReference>
<feature type="domain" description="Tyrosine specific protein phosphatases" evidence="6">
    <location>
        <begin position="547"/>
        <end position="612"/>
    </location>
</feature>
<dbReference type="InterPro" id="IPR000387">
    <property type="entry name" value="Tyr_Pase_dom"/>
</dbReference>
<proteinExistence type="predicted"/>
<evidence type="ECO:0000256" key="3">
    <source>
        <dbReference type="ARBA" id="ARBA00022840"/>
    </source>
</evidence>
<dbReference type="GO" id="GO:0005524">
    <property type="term" value="F:ATP binding"/>
    <property type="evidence" value="ECO:0007669"/>
    <property type="project" value="UniProtKB-KW"/>
</dbReference>
<keyword evidence="2" id="KW-0378">Hydrolase</keyword>
<feature type="domain" description="Tyrosine-protein phosphatase" evidence="5">
    <location>
        <begin position="482"/>
        <end position="625"/>
    </location>
</feature>
<dbReference type="InterPro" id="IPR029021">
    <property type="entry name" value="Prot-tyrosine_phosphatase-like"/>
</dbReference>
<dbReference type="Gene3D" id="3.30.420.40">
    <property type="match status" value="2"/>
</dbReference>
<dbReference type="InterPro" id="IPR016130">
    <property type="entry name" value="Tyr_Pase_AS"/>
</dbReference>
<gene>
    <name evidence="7" type="ORF">INT47_010956</name>
</gene>
<dbReference type="GO" id="GO:0008138">
    <property type="term" value="F:protein tyrosine/serine/threonine phosphatase activity"/>
    <property type="evidence" value="ECO:0007669"/>
    <property type="project" value="TreeGrafter"/>
</dbReference>
<evidence type="ECO:0000313" key="7">
    <source>
        <dbReference type="EMBL" id="KAG2207972.1"/>
    </source>
</evidence>
<keyword evidence="4" id="KW-0904">Protein phosphatase</keyword>
<dbReference type="PANTHER" id="PTHR47550">
    <property type="entry name" value="DUAL SPECIFICITY PROTEIN PHOSPHATASE PPS1"/>
    <property type="match status" value="1"/>
</dbReference>
<evidence type="ECO:0008006" key="9">
    <source>
        <dbReference type="Google" id="ProtNLM"/>
    </source>
</evidence>
<dbReference type="InterPro" id="IPR000340">
    <property type="entry name" value="Dual-sp_phosphatase_cat-dom"/>
</dbReference>
<sequence>MATTELFEIPDNLLNFTCNNLYTITAPQFQKIHAAYKRTELPSDILFPWLHGVDGLSNQQNLFFGVRRCMAPRYRGILLVHCNPSEASSRLVESVLPSQVLTDGHFSAHRDTGINLRNFQNQIARFASICDIVCYGKNAYTVAEMIASAQSRNYAERQIEMDAVYRAAGKRALVNVNDLIYKTIVIEDDFSAFTEEFVMYDASGIQVTRQDFLELEQIEMREMSKASEVTSHVWIGNTQDAPVRFDSDDPNDNPHAISICIEAHDLADMPLPSTLTLAREMLNDVKNKQTEVIHFDMYATGVPQTKVEFDVFCTRLLCLLKFMQEQSSQGRNILIHCSDGYTESSLLGLTWIMYHLRISLPDAYLYFQKKRSFFVYASDIPTLRRIERLILGQEECIEPEPKRKKSEQYEFIQNLRIGDSHLDSSDDSDSELDHRVLYKDDYLNKISNLGKSGIYKQMSLSPTKQELELHPWFYSSRFEGSFPSRVLPFLYLGNLNHATNPEMLKALNITHIVSVGEKADLDALDFDLLFLDNLYDDGIDSIRGRLEEVLQFIEEARKKGTICLVHCRVGVSRSATITICYVMKYLQLTLVQAYLYVRARRLNVIIQPNLKFMYELLQLEQKQHEYPVIVGIDFGTTYTGCAYAFVQNDEVVDIVRWPKQNNNVYPKTPTLNFYQGNSSQMTQWGNAARVEMQRPTARNSVLLKQYKLYLDENIAKDLPPLPNGLTIVEAIADYLKAFHEHVVSELKKGFARNYGQHQFRYCLTVPAMWSDRAKNTMRDAAIKAGLIGENDHRDRLMLISEPEAAALYCEKKCEQFNLRHGDKFMICDAGGGTVDLIVFEIDEHSGRKLRESTKGHGQSCGSVFLDRRMRKLLKKKFKEYLASIPASAFETMMDTFVDLIKPQFDGVEDQFISLPASMNLGSLNNPAIGLEEGMLCLTANELKADVFEPVVKEVLNLIEDQLVKAGSLQAVFLVGGFGSSNYLFDRVQNEFGSRIGLVAVPPRCELAVVRGAVYFGLNPRIVSTRIPRYWYGIDTTTTFEEGVDPPNYKIIRADGSIRCDNRFSVYVRREQPLDIDNCVSKDFFAYYPHHTTCTLYAADTDDQPRYTTSPGVRKVANFTIPMPALTGVMEGEKVDLSIKMYFGEVELRVEAVIRGKTYGTTCTFDTD</sequence>
<evidence type="ECO:0000259" key="6">
    <source>
        <dbReference type="PROSITE" id="PS50056"/>
    </source>
</evidence>
<evidence type="ECO:0000256" key="2">
    <source>
        <dbReference type="ARBA" id="ARBA00022801"/>
    </source>
</evidence>
<comment type="caution">
    <text evidence="7">The sequence shown here is derived from an EMBL/GenBank/DDBJ whole genome shotgun (WGS) entry which is preliminary data.</text>
</comment>
<dbReference type="InterPro" id="IPR053239">
    <property type="entry name" value="Dual_spec_PTase"/>
</dbReference>
<dbReference type="CDD" id="cd10229">
    <property type="entry name" value="ASKHA_NBD_HSP70_HSPA12"/>
    <property type="match status" value="1"/>
</dbReference>
<dbReference type="PROSITE" id="PS50056">
    <property type="entry name" value="TYR_PHOSPHATASE_2"/>
    <property type="match status" value="2"/>
</dbReference>
<evidence type="ECO:0000256" key="4">
    <source>
        <dbReference type="ARBA" id="ARBA00022912"/>
    </source>
</evidence>
<dbReference type="SUPFAM" id="SSF52799">
    <property type="entry name" value="(Phosphotyrosine protein) phosphatases II"/>
    <property type="match status" value="2"/>
</dbReference>
<dbReference type="PROSITE" id="PS00383">
    <property type="entry name" value="TYR_PHOSPHATASE_1"/>
    <property type="match status" value="1"/>
</dbReference>
<evidence type="ECO:0000313" key="8">
    <source>
        <dbReference type="Proteomes" id="UP000603453"/>
    </source>
</evidence>
<dbReference type="InterPro" id="IPR043129">
    <property type="entry name" value="ATPase_NBD"/>
</dbReference>
<evidence type="ECO:0000259" key="5">
    <source>
        <dbReference type="PROSITE" id="PS50054"/>
    </source>
</evidence>
<keyword evidence="1" id="KW-0547">Nucleotide-binding</keyword>
<keyword evidence="8" id="KW-1185">Reference proteome</keyword>
<name>A0A8H7RCY4_9FUNG</name>
<dbReference type="PROSITE" id="PS50054">
    <property type="entry name" value="TYR_PHOSPHATASE_DUAL"/>
    <property type="match status" value="1"/>
</dbReference>
<dbReference type="EMBL" id="JAEPRD010000022">
    <property type="protein sequence ID" value="KAG2207972.1"/>
    <property type="molecule type" value="Genomic_DNA"/>
</dbReference>
<dbReference type="Pfam" id="PF00012">
    <property type="entry name" value="HSP70"/>
    <property type="match status" value="1"/>
</dbReference>
<dbReference type="InterPro" id="IPR013126">
    <property type="entry name" value="Hsp_70_fam"/>
</dbReference>
<keyword evidence="3" id="KW-0067">ATP-binding</keyword>
<dbReference type="PANTHER" id="PTHR47550:SF1">
    <property type="entry name" value="DUAL SPECIFICITY PROTEIN PHOSPHATASE PPS1"/>
    <property type="match status" value="1"/>
</dbReference>
<dbReference type="AlphaFoldDB" id="A0A8H7RCY4"/>
<dbReference type="Gene3D" id="3.90.190.10">
    <property type="entry name" value="Protein tyrosine phosphatase superfamily"/>
    <property type="match status" value="2"/>
</dbReference>
<dbReference type="InterPro" id="IPR020422">
    <property type="entry name" value="TYR_PHOSPHATASE_DUAL_dom"/>
</dbReference>
<feature type="domain" description="Tyrosine specific protein phosphatases" evidence="6">
    <location>
        <begin position="314"/>
        <end position="382"/>
    </location>
</feature>
<accession>A0A8H7RCY4</accession>
<reference evidence="7" key="1">
    <citation type="submission" date="2020-12" db="EMBL/GenBank/DDBJ databases">
        <title>Metabolic potential, ecology and presence of endohyphal bacteria is reflected in genomic diversity of Mucoromycotina.</title>
        <authorList>
            <person name="Muszewska A."/>
            <person name="Okrasinska A."/>
            <person name="Steczkiewicz K."/>
            <person name="Drgas O."/>
            <person name="Orlowska M."/>
            <person name="Perlinska-Lenart U."/>
            <person name="Aleksandrzak-Piekarczyk T."/>
            <person name="Szatraj K."/>
            <person name="Zielenkiewicz U."/>
            <person name="Pilsyk S."/>
            <person name="Malc E."/>
            <person name="Mieczkowski P."/>
            <person name="Kruszewska J.S."/>
            <person name="Biernat P."/>
            <person name="Pawlowska J."/>
        </authorList>
    </citation>
    <scope>NUCLEOTIDE SEQUENCE</scope>
    <source>
        <strain evidence="7">WA0000017839</strain>
    </source>
</reference>
<dbReference type="Proteomes" id="UP000603453">
    <property type="component" value="Unassembled WGS sequence"/>
</dbReference>
<dbReference type="SUPFAM" id="SSF53067">
    <property type="entry name" value="Actin-like ATPase domain"/>
    <property type="match status" value="2"/>
</dbReference>
<evidence type="ECO:0000256" key="1">
    <source>
        <dbReference type="ARBA" id="ARBA00022741"/>
    </source>
</evidence>
<dbReference type="Gene3D" id="3.90.640.10">
    <property type="entry name" value="Actin, Chain A, domain 4"/>
    <property type="match status" value="1"/>
</dbReference>
<dbReference type="OrthoDB" id="2963168at2759"/>
<dbReference type="GO" id="GO:0140662">
    <property type="term" value="F:ATP-dependent protein folding chaperone"/>
    <property type="evidence" value="ECO:0007669"/>
    <property type="project" value="InterPro"/>
</dbReference>
<organism evidence="7 8">
    <name type="scientific">Mucor saturninus</name>
    <dbReference type="NCBI Taxonomy" id="64648"/>
    <lineage>
        <taxon>Eukaryota</taxon>
        <taxon>Fungi</taxon>
        <taxon>Fungi incertae sedis</taxon>
        <taxon>Mucoromycota</taxon>
        <taxon>Mucoromycotina</taxon>
        <taxon>Mucoromycetes</taxon>
        <taxon>Mucorales</taxon>
        <taxon>Mucorineae</taxon>
        <taxon>Mucoraceae</taxon>
        <taxon>Mucor</taxon>
    </lineage>
</organism>
<protein>
    <recommendedName>
        <fullName evidence="9">Protein-tyrosine-phosphatase</fullName>
    </recommendedName>
</protein>
<dbReference type="GO" id="GO:0033260">
    <property type="term" value="P:nuclear DNA replication"/>
    <property type="evidence" value="ECO:0007669"/>
    <property type="project" value="TreeGrafter"/>
</dbReference>
<dbReference type="SMART" id="SM00195">
    <property type="entry name" value="DSPc"/>
    <property type="match status" value="1"/>
</dbReference>